<dbReference type="EMBL" id="ADMS01000052">
    <property type="protein sequence ID" value="EFF76239.1"/>
    <property type="molecule type" value="Genomic_DNA"/>
</dbReference>
<dbReference type="AlphaFoldDB" id="D4X9X4"/>
<reference evidence="2" key="1">
    <citation type="submission" date="2010-03" db="EMBL/GenBank/DDBJ databases">
        <title>Complete sequence of Mobiluncus curtisii ATCC 43063.</title>
        <authorList>
            <person name="Muzny D."/>
            <person name="Qin X."/>
            <person name="Deng J."/>
            <person name="Jiang H."/>
            <person name="Liu Y."/>
            <person name="Qu J."/>
            <person name="Song X.-Z."/>
            <person name="Zhang L."/>
            <person name="Thornton R."/>
            <person name="Coyle M."/>
            <person name="Francisco L."/>
            <person name="Jackson L."/>
            <person name="Javaid M."/>
            <person name="Korchina V."/>
            <person name="Kovar C."/>
            <person name="Mata R."/>
            <person name="Mathew T."/>
            <person name="Ngo R."/>
            <person name="Nguyen L."/>
            <person name="Nguyen N."/>
            <person name="Okwuonu G."/>
            <person name="Ongeri F."/>
            <person name="Pham C."/>
            <person name="Simmons D."/>
            <person name="Wilczek-Boney K."/>
            <person name="Hale W."/>
            <person name="Jakkamsetti A."/>
            <person name="Pham P."/>
            <person name="Ruth R."/>
            <person name="San Lucas F."/>
            <person name="Warren J."/>
            <person name="Zhang J."/>
            <person name="Zhao Z."/>
            <person name="Zhou C."/>
            <person name="Zhu D."/>
            <person name="Lee S."/>
            <person name="Bess C."/>
            <person name="Blankenburg K."/>
            <person name="Forbes L."/>
            <person name="Fu Q."/>
            <person name="Gubbala S."/>
            <person name="Hirani K."/>
            <person name="Jayaseelan J.C."/>
            <person name="Lara F."/>
            <person name="Munidasa M."/>
            <person name="Palculict T."/>
            <person name="Patil S."/>
            <person name="Pu L.-L."/>
            <person name="Saada N."/>
            <person name="Tang L."/>
            <person name="Weissenberger G."/>
            <person name="Zhu Y."/>
            <person name="Hemphill L."/>
            <person name="Shang Y."/>
            <person name="Youmans B."/>
            <person name="Ayvaz T."/>
            <person name="Ross M."/>
            <person name="Santibanez J."/>
            <person name="Aqrawi P."/>
            <person name="Gross S."/>
            <person name="Joshi V."/>
            <person name="Fowler G."/>
            <person name="Nazareth L."/>
            <person name="Reid J."/>
            <person name="Worley K."/>
            <person name="Petrosino J."/>
            <person name="Highlander S."/>
            <person name="Gibbs R."/>
            <person name="Gibbs R."/>
        </authorList>
    </citation>
    <scope>NUCLEOTIDE SEQUENCE [LARGE SCALE GENOMIC DNA]</scope>
    <source>
        <strain evidence="2">ATCC 43553</strain>
    </source>
</reference>
<dbReference type="HOGENOM" id="CLU_3113372_0_0_4"/>
<evidence type="ECO:0000313" key="1">
    <source>
        <dbReference type="EMBL" id="EFF76239.1"/>
    </source>
</evidence>
<dbReference type="Proteomes" id="UP000004510">
    <property type="component" value="Unassembled WGS sequence"/>
</dbReference>
<gene>
    <name evidence="1" type="ORF">HMPREF0004_2271</name>
</gene>
<name>D4X9X4_9BURK</name>
<organism evidence="1 2">
    <name type="scientific">Achromobacter piechaudii ATCC 43553</name>
    <dbReference type="NCBI Taxonomy" id="742159"/>
    <lineage>
        <taxon>Bacteria</taxon>
        <taxon>Pseudomonadati</taxon>
        <taxon>Pseudomonadota</taxon>
        <taxon>Betaproteobacteria</taxon>
        <taxon>Burkholderiales</taxon>
        <taxon>Alcaligenaceae</taxon>
        <taxon>Achromobacter</taxon>
    </lineage>
</organism>
<protein>
    <submittedName>
        <fullName evidence="1">Uncharacterized protein</fullName>
    </submittedName>
</protein>
<comment type="caution">
    <text evidence="1">The sequence shown here is derived from an EMBL/GenBank/DDBJ whole genome shotgun (WGS) entry which is preliminary data.</text>
</comment>
<accession>D4X9X4</accession>
<sequence length="50" mass="5673">MWVHAPIMLPKVGMKKAQIGEKYTITVAKSSVCFGTEKRRVWLLRKAGRA</sequence>
<proteinExistence type="predicted"/>
<evidence type="ECO:0000313" key="2">
    <source>
        <dbReference type="Proteomes" id="UP000004510"/>
    </source>
</evidence>